<reference evidence="2" key="1">
    <citation type="submission" date="2022-11" db="UniProtKB">
        <authorList>
            <consortium name="WormBaseParasite"/>
        </authorList>
    </citation>
    <scope>IDENTIFICATION</scope>
</reference>
<evidence type="ECO:0000313" key="2">
    <source>
        <dbReference type="WBParaSite" id="nRc.2.0.1.t44401-RA"/>
    </source>
</evidence>
<protein>
    <submittedName>
        <fullName evidence="2">Uncharacterized protein</fullName>
    </submittedName>
</protein>
<accession>A0A915L1P7</accession>
<dbReference type="WBParaSite" id="nRc.2.0.1.t44401-RA">
    <property type="protein sequence ID" value="nRc.2.0.1.t44401-RA"/>
    <property type="gene ID" value="nRc.2.0.1.g44401"/>
</dbReference>
<dbReference type="Proteomes" id="UP000887565">
    <property type="component" value="Unplaced"/>
</dbReference>
<proteinExistence type="predicted"/>
<organism evidence="1 2">
    <name type="scientific">Romanomermis culicivorax</name>
    <name type="common">Nematode worm</name>
    <dbReference type="NCBI Taxonomy" id="13658"/>
    <lineage>
        <taxon>Eukaryota</taxon>
        <taxon>Metazoa</taxon>
        <taxon>Ecdysozoa</taxon>
        <taxon>Nematoda</taxon>
        <taxon>Enoplea</taxon>
        <taxon>Dorylaimia</taxon>
        <taxon>Mermithida</taxon>
        <taxon>Mermithoidea</taxon>
        <taxon>Mermithidae</taxon>
        <taxon>Romanomermis</taxon>
    </lineage>
</organism>
<keyword evidence="1" id="KW-1185">Reference proteome</keyword>
<evidence type="ECO:0000313" key="1">
    <source>
        <dbReference type="Proteomes" id="UP000887565"/>
    </source>
</evidence>
<sequence>MHQQQPNSTSSSSLIPSMLMTSRNIMNDCEKAGPLPGPKFQEYRVGFRIQNSRNIGSGYGSEIPRILDPVPGPKFQEYWVRFRMKNFEHIRVQNFKKSSPVPDSKISRISSPRVRFRVRNFKNIGLGSESNVLGISGQFPGPKFQEYRVGFRILNSKNIGSGYES</sequence>
<dbReference type="AlphaFoldDB" id="A0A915L1P7"/>
<name>A0A915L1P7_ROMCU</name>